<feature type="compositionally biased region" description="Polar residues" evidence="1">
    <location>
        <begin position="430"/>
        <end position="444"/>
    </location>
</feature>
<dbReference type="EMBL" id="LT854255">
    <property type="protein sequence ID" value="SMR48910.1"/>
    <property type="molecule type" value="Genomic_DNA"/>
</dbReference>
<organism evidence="2 3">
    <name type="scientific">Zymoseptoria tritici ST99CH_1E4</name>
    <dbReference type="NCBI Taxonomy" id="1276532"/>
    <lineage>
        <taxon>Eukaryota</taxon>
        <taxon>Fungi</taxon>
        <taxon>Dikarya</taxon>
        <taxon>Ascomycota</taxon>
        <taxon>Pezizomycotina</taxon>
        <taxon>Dothideomycetes</taxon>
        <taxon>Dothideomycetidae</taxon>
        <taxon>Mycosphaerellales</taxon>
        <taxon>Mycosphaerellaceae</taxon>
        <taxon>Zymoseptoria</taxon>
    </lineage>
</organism>
<evidence type="ECO:0000313" key="3">
    <source>
        <dbReference type="Proteomes" id="UP000245764"/>
    </source>
</evidence>
<dbReference type="Proteomes" id="UP000245764">
    <property type="component" value="Chromosome 3"/>
</dbReference>
<feature type="region of interest" description="Disordered" evidence="1">
    <location>
        <begin position="1"/>
        <end position="45"/>
    </location>
</feature>
<dbReference type="AlphaFoldDB" id="A0A2H1G5S9"/>
<feature type="compositionally biased region" description="Basic and acidic residues" evidence="1">
    <location>
        <begin position="32"/>
        <end position="45"/>
    </location>
</feature>
<name>A0A2H1G5S9_ZYMTR</name>
<reference evidence="3" key="1">
    <citation type="submission" date="2017-05" db="EMBL/GenBank/DDBJ databases">
        <authorList>
            <person name="Song R."/>
            <person name="Chenine A.L."/>
            <person name="Ruprecht R.M."/>
        </authorList>
    </citation>
    <scope>NUCLEOTIDE SEQUENCE [LARGE SCALE GENOMIC DNA]</scope>
</reference>
<feature type="compositionally biased region" description="Acidic residues" evidence="1">
    <location>
        <begin position="385"/>
        <end position="398"/>
    </location>
</feature>
<protein>
    <submittedName>
        <fullName evidence="2">Uncharacterized protein</fullName>
    </submittedName>
</protein>
<proteinExistence type="predicted"/>
<feature type="region of interest" description="Disordered" evidence="1">
    <location>
        <begin position="461"/>
        <end position="484"/>
    </location>
</feature>
<evidence type="ECO:0000313" key="2">
    <source>
        <dbReference type="EMBL" id="SMR48910.1"/>
    </source>
</evidence>
<feature type="compositionally biased region" description="Basic residues" evidence="1">
    <location>
        <begin position="1"/>
        <end position="14"/>
    </location>
</feature>
<accession>A0A2H1G5S9</accession>
<sequence length="701" mass="77774">MAPARKSRHAKSGRQRANGEADNGGESSGHVRTADEANSKDEHNQAEAMNAGLGDSQPGQAQQASFQLRGDVLGGIFTSINPSEDFEKQVMTFIVSNGFLPLVAQFKLDVVGNESFDNSLEKFFRGLPGRSARWPNVDRQTIIAASEKLMLYVLKCASMAAQSGEPEAGMTLAKWANHLYRKNKDGFFSQLLVTKVNKSKPDQRLTMTKEACLAFCARLLLMVCQDLSMGNKGIFEGIFNVLLASPLVKPAQQVVRAELEAMVIIKYPHPHDNFTPKVDWIEEDKHGDLPSWLAGLVGISSTLVKSDTFWNDFDEEEVLLFRQQSEAEHYAFYSGLGFSFAAIAAVFPLRSRQDCIDYFLENAEPRETEFEASRANEASKSNDVNEPDAEADAEVDDDPPTKKRTRKQASGAPEESEDSQTSKKAKIANTKPSDTTTNEPDQYSHANVDSEVSLALQIAQESAEEARKEGGMATPGSASSSEVQSLKAEMKALREIELRLREDMQTAQATAERAESDLQWEIEHNQRLARDIYTLRGYQERNLALNDRLEGLAKSHGAMHLRLEATERSLKAEQSAHATLKGNIGNLQQNGNIAAAFKETQLEKRRRLEDAAKIKELETALLVKDADLMKKEAQLERQSNYDEVCRASDNRRKKVIAANTNANDIYAKFQARTKQLEDQVRQLGGTPVAPKEPLPACPHIK</sequence>
<feature type="region of interest" description="Disordered" evidence="1">
    <location>
        <begin position="366"/>
        <end position="444"/>
    </location>
</feature>
<evidence type="ECO:0000256" key="1">
    <source>
        <dbReference type="SAM" id="MobiDB-lite"/>
    </source>
</evidence>
<gene>
    <name evidence="2" type="ORF">ZT1E4_G4302</name>
</gene>